<feature type="domain" description="NIPSNAP" evidence="2">
    <location>
        <begin position="3"/>
        <end position="102"/>
    </location>
</feature>
<dbReference type="Pfam" id="PF07978">
    <property type="entry name" value="NIPSNAP"/>
    <property type="match status" value="1"/>
</dbReference>
<evidence type="ECO:0000259" key="2">
    <source>
        <dbReference type="Pfam" id="PF07978"/>
    </source>
</evidence>
<dbReference type="KEGG" id="eff:skT53_11100"/>
<sequence length="132" mass="15549">MIYEMRTYSVKIGKMQEYLQLFEKIGLPIIAKYAKLIGYWYTEIGELNQIIHIWEYESLDIRSERRKALYNDPEWLENFISKALPLLEKQESKILYPTTFSPIQSAAIGNRMRGKPHPVLLYGCHLAEKPII</sequence>
<dbReference type="PANTHER" id="PTHR21017">
    <property type="entry name" value="NIPSNAP-RELATED"/>
    <property type="match status" value="1"/>
</dbReference>
<comment type="similarity">
    <text evidence="1">Belongs to the NipSnap family.</text>
</comment>
<evidence type="ECO:0000313" key="4">
    <source>
        <dbReference type="Proteomes" id="UP000593802"/>
    </source>
</evidence>
<name>A0A7I8D7T3_9BACL</name>
<protein>
    <submittedName>
        <fullName evidence="3">NIPSNAP family protein</fullName>
    </submittedName>
</protein>
<dbReference type="RefSeq" id="WP_200760160.1">
    <property type="nucleotide sequence ID" value="NZ_AP023366.1"/>
</dbReference>
<dbReference type="SUPFAM" id="SSF54909">
    <property type="entry name" value="Dimeric alpha+beta barrel"/>
    <property type="match status" value="1"/>
</dbReference>
<dbReference type="EMBL" id="AP023366">
    <property type="protein sequence ID" value="BCJ86125.1"/>
    <property type="molecule type" value="Genomic_DNA"/>
</dbReference>
<dbReference type="InterPro" id="IPR051557">
    <property type="entry name" value="NipSnap_domain"/>
</dbReference>
<dbReference type="Proteomes" id="UP000593802">
    <property type="component" value="Chromosome"/>
</dbReference>
<evidence type="ECO:0000256" key="1">
    <source>
        <dbReference type="ARBA" id="ARBA00005291"/>
    </source>
</evidence>
<dbReference type="AlphaFoldDB" id="A0A7I8D7T3"/>
<accession>A0A7I8D7T3</accession>
<reference evidence="3 4" key="1">
    <citation type="submission" date="2020-08" db="EMBL/GenBank/DDBJ databases">
        <title>Complete Genome Sequence of Effusibacillus dendaii Strain skT53, Isolated from Farmland soil.</title>
        <authorList>
            <person name="Konishi T."/>
            <person name="Kawasaki H."/>
        </authorList>
    </citation>
    <scope>NUCLEOTIDE SEQUENCE [LARGE SCALE GENOMIC DNA]</scope>
    <source>
        <strain evidence="4">skT53</strain>
    </source>
</reference>
<organism evidence="3 4">
    <name type="scientific">Effusibacillus dendaii</name>
    <dbReference type="NCBI Taxonomy" id="2743772"/>
    <lineage>
        <taxon>Bacteria</taxon>
        <taxon>Bacillati</taxon>
        <taxon>Bacillota</taxon>
        <taxon>Bacilli</taxon>
        <taxon>Bacillales</taxon>
        <taxon>Alicyclobacillaceae</taxon>
        <taxon>Effusibacillus</taxon>
    </lineage>
</organism>
<dbReference type="PANTHER" id="PTHR21017:SF17">
    <property type="entry name" value="PROTEIN NIPSNAP"/>
    <property type="match status" value="1"/>
</dbReference>
<proteinExistence type="inferred from homology"/>
<keyword evidence="4" id="KW-1185">Reference proteome</keyword>
<dbReference type="Gene3D" id="3.30.70.100">
    <property type="match status" value="1"/>
</dbReference>
<evidence type="ECO:0000313" key="3">
    <source>
        <dbReference type="EMBL" id="BCJ86125.1"/>
    </source>
</evidence>
<gene>
    <name evidence="3" type="ORF">skT53_11100</name>
</gene>
<dbReference type="InterPro" id="IPR012577">
    <property type="entry name" value="NIPSNAP"/>
</dbReference>
<dbReference type="InterPro" id="IPR011008">
    <property type="entry name" value="Dimeric_a/b-barrel"/>
</dbReference>